<dbReference type="PROSITE" id="PS00041">
    <property type="entry name" value="HTH_ARAC_FAMILY_1"/>
    <property type="match status" value="1"/>
</dbReference>
<name>A0A2W5DQH5_9BURK</name>
<dbReference type="AlphaFoldDB" id="A0A2W5DQH5"/>
<dbReference type="Pfam" id="PF06445">
    <property type="entry name" value="GyrI-like"/>
    <property type="match status" value="1"/>
</dbReference>
<dbReference type="InterPro" id="IPR011256">
    <property type="entry name" value="Reg_factor_effector_dom_sf"/>
</dbReference>
<dbReference type="SMART" id="SM00342">
    <property type="entry name" value="HTH_ARAC"/>
    <property type="match status" value="1"/>
</dbReference>
<dbReference type="InterPro" id="IPR018060">
    <property type="entry name" value="HTH_AraC"/>
</dbReference>
<dbReference type="InterPro" id="IPR020449">
    <property type="entry name" value="Tscrpt_reg_AraC-type_HTH"/>
</dbReference>
<dbReference type="PROSITE" id="PS01124">
    <property type="entry name" value="HTH_ARAC_FAMILY_2"/>
    <property type="match status" value="1"/>
</dbReference>
<dbReference type="Pfam" id="PF12833">
    <property type="entry name" value="HTH_18"/>
    <property type="match status" value="1"/>
</dbReference>
<organism evidence="6 7">
    <name type="scientific">Roseateles depolymerans</name>
    <dbReference type="NCBI Taxonomy" id="76731"/>
    <lineage>
        <taxon>Bacteria</taxon>
        <taxon>Pseudomonadati</taxon>
        <taxon>Pseudomonadota</taxon>
        <taxon>Betaproteobacteria</taxon>
        <taxon>Burkholderiales</taxon>
        <taxon>Sphaerotilaceae</taxon>
        <taxon>Roseateles</taxon>
    </lineage>
</organism>
<dbReference type="SUPFAM" id="SSF46689">
    <property type="entry name" value="Homeodomain-like"/>
    <property type="match status" value="2"/>
</dbReference>
<feature type="compositionally biased region" description="Polar residues" evidence="4">
    <location>
        <begin position="93"/>
        <end position="104"/>
    </location>
</feature>
<accession>A0A2W5DQH5</accession>
<dbReference type="Gene3D" id="3.20.80.10">
    <property type="entry name" value="Regulatory factor, effector binding domain"/>
    <property type="match status" value="1"/>
</dbReference>
<dbReference type="Gene3D" id="1.10.10.60">
    <property type="entry name" value="Homeodomain-like"/>
    <property type="match status" value="2"/>
</dbReference>
<feature type="compositionally biased region" description="Low complexity" evidence="4">
    <location>
        <begin position="38"/>
        <end position="56"/>
    </location>
</feature>
<dbReference type="InterPro" id="IPR050908">
    <property type="entry name" value="SmbC-like"/>
</dbReference>
<sequence>MPSASCSATRPPGCTPGRRSPWTARGSCRAAGPPCPTCSRPSGMSRRPSRRASPGRGARRCRARPSARCRSAASCSEQHRSHRKFGQAGHRASPQNEGMPSSSAVSPLVERALLHLYRHLHEAPSLGELARVTGVSSFHLQREFKRVTGHTPAQRLRLLRLKRASLRLCLEPACPVTELAFDAGYDSPEAFTRAFRRALGQSPSAFRRAPDWWRWRAQFAFAFSPEISPMQVEIVDFPDTPVAVVEHHGSTADVYEATRRLVEWRRAHRLPPGSAATYGIHHDMRLQAESGYRVDLAVTYGQPVTPNPQGVVASLIPGGRCARVRHQGSREHMPVVHELYAEWLPASGERLRDFPPFFHYLNVGPDVAEHEMLTDIYLPLQG</sequence>
<feature type="region of interest" description="Disordered" evidence="4">
    <location>
        <begin position="1"/>
        <end position="104"/>
    </location>
</feature>
<evidence type="ECO:0000259" key="5">
    <source>
        <dbReference type="PROSITE" id="PS01124"/>
    </source>
</evidence>
<evidence type="ECO:0000256" key="3">
    <source>
        <dbReference type="ARBA" id="ARBA00023163"/>
    </source>
</evidence>
<dbReference type="SUPFAM" id="SSF55136">
    <property type="entry name" value="Probable bacterial effector-binding domain"/>
    <property type="match status" value="1"/>
</dbReference>
<dbReference type="InterPro" id="IPR009057">
    <property type="entry name" value="Homeodomain-like_sf"/>
</dbReference>
<evidence type="ECO:0000256" key="4">
    <source>
        <dbReference type="SAM" id="MobiDB-lite"/>
    </source>
</evidence>
<feature type="domain" description="HTH araC/xylS-type" evidence="5">
    <location>
        <begin position="110"/>
        <end position="209"/>
    </location>
</feature>
<evidence type="ECO:0000256" key="2">
    <source>
        <dbReference type="ARBA" id="ARBA00023125"/>
    </source>
</evidence>
<dbReference type="EMBL" id="QFOD01000013">
    <property type="protein sequence ID" value="PZP30730.1"/>
    <property type="molecule type" value="Genomic_DNA"/>
</dbReference>
<evidence type="ECO:0000313" key="6">
    <source>
        <dbReference type="EMBL" id="PZP30730.1"/>
    </source>
</evidence>
<dbReference type="GO" id="GO:0003700">
    <property type="term" value="F:DNA-binding transcription factor activity"/>
    <property type="evidence" value="ECO:0007669"/>
    <property type="project" value="InterPro"/>
</dbReference>
<gene>
    <name evidence="6" type="ORF">DI603_14510</name>
</gene>
<dbReference type="SMART" id="SM00871">
    <property type="entry name" value="AraC_E_bind"/>
    <property type="match status" value="1"/>
</dbReference>
<proteinExistence type="predicted"/>
<dbReference type="InterPro" id="IPR029442">
    <property type="entry name" value="GyrI-like"/>
</dbReference>
<protein>
    <submittedName>
        <fullName evidence="6">AraC family transcriptional regulator</fullName>
    </submittedName>
</protein>
<dbReference type="InterPro" id="IPR018062">
    <property type="entry name" value="HTH_AraC-typ_CS"/>
</dbReference>
<evidence type="ECO:0000313" key="7">
    <source>
        <dbReference type="Proteomes" id="UP000249633"/>
    </source>
</evidence>
<dbReference type="InterPro" id="IPR010499">
    <property type="entry name" value="AraC_E-bd"/>
</dbReference>
<comment type="caution">
    <text evidence="6">The sequence shown here is derived from an EMBL/GenBank/DDBJ whole genome shotgun (WGS) entry which is preliminary data.</text>
</comment>
<keyword evidence="1" id="KW-0805">Transcription regulation</keyword>
<dbReference type="Proteomes" id="UP000249633">
    <property type="component" value="Unassembled WGS sequence"/>
</dbReference>
<dbReference type="PRINTS" id="PR00032">
    <property type="entry name" value="HTHARAC"/>
</dbReference>
<dbReference type="GO" id="GO:0043565">
    <property type="term" value="F:sequence-specific DNA binding"/>
    <property type="evidence" value="ECO:0007669"/>
    <property type="project" value="InterPro"/>
</dbReference>
<feature type="compositionally biased region" description="Basic residues" evidence="4">
    <location>
        <begin position="57"/>
        <end position="67"/>
    </location>
</feature>
<reference evidence="6 7" key="1">
    <citation type="submission" date="2017-08" db="EMBL/GenBank/DDBJ databases">
        <title>Infants hospitalized years apart are colonized by the same room-sourced microbial strains.</title>
        <authorList>
            <person name="Brooks B."/>
            <person name="Olm M.R."/>
            <person name="Firek B.A."/>
            <person name="Baker R."/>
            <person name="Thomas B.C."/>
            <person name="Morowitz M.J."/>
            <person name="Banfield J.F."/>
        </authorList>
    </citation>
    <scope>NUCLEOTIDE SEQUENCE [LARGE SCALE GENOMIC DNA]</scope>
    <source>
        <strain evidence="6">S2_012_000_R2_81</strain>
    </source>
</reference>
<dbReference type="PANTHER" id="PTHR40055:SF1">
    <property type="entry name" value="TRANSCRIPTIONAL REGULATOR YGIV-RELATED"/>
    <property type="match status" value="1"/>
</dbReference>
<dbReference type="PANTHER" id="PTHR40055">
    <property type="entry name" value="TRANSCRIPTIONAL REGULATOR YGIV-RELATED"/>
    <property type="match status" value="1"/>
</dbReference>
<evidence type="ECO:0000256" key="1">
    <source>
        <dbReference type="ARBA" id="ARBA00023015"/>
    </source>
</evidence>
<keyword evidence="2" id="KW-0238">DNA-binding</keyword>
<keyword evidence="3" id="KW-0804">Transcription</keyword>